<reference evidence="2 3" key="1">
    <citation type="submission" date="2017-09" db="EMBL/GenBank/DDBJ databases">
        <title>Depth-based differentiation of microbial function through sediment-hosted aquifers and enrichment of novel symbionts in the deep terrestrial subsurface.</title>
        <authorList>
            <person name="Probst A.J."/>
            <person name="Ladd B."/>
            <person name="Jarett J.K."/>
            <person name="Geller-Mcgrath D.E."/>
            <person name="Sieber C.M."/>
            <person name="Emerson J.B."/>
            <person name="Anantharaman K."/>
            <person name="Thomas B.C."/>
            <person name="Malmstrom R."/>
            <person name="Stieglmeier M."/>
            <person name="Klingl A."/>
            <person name="Woyke T."/>
            <person name="Ryan C.M."/>
            <person name="Banfield J.F."/>
        </authorList>
    </citation>
    <scope>NUCLEOTIDE SEQUENCE [LARGE SCALE GENOMIC DNA]</scope>
    <source>
        <strain evidence="2">CG23_combo_of_CG06-09_8_20_14_all_37_87_8</strain>
    </source>
</reference>
<dbReference type="AlphaFoldDB" id="A0A2G9ZHC2"/>
<dbReference type="InterPro" id="IPR002877">
    <property type="entry name" value="RNA_MeTrfase_FtsJ_dom"/>
</dbReference>
<name>A0A2G9ZHC2_9BACT</name>
<gene>
    <name evidence="2" type="ORF">COX24_00640</name>
</gene>
<sequence length="40" mass="4398">MGCTPGSWLLYLSNEVGEHGKVVGVDLNEIKNKNSGQLYF</sequence>
<dbReference type="SUPFAM" id="SSF53335">
    <property type="entry name" value="S-adenosyl-L-methionine-dependent methyltransferases"/>
    <property type="match status" value="1"/>
</dbReference>
<comment type="caution">
    <text evidence="2">The sequence shown here is derived from an EMBL/GenBank/DDBJ whole genome shotgun (WGS) entry which is preliminary data.</text>
</comment>
<feature type="domain" description="Ribosomal RNA methyltransferase FtsJ" evidence="1">
    <location>
        <begin position="2"/>
        <end position="33"/>
    </location>
</feature>
<dbReference type="Pfam" id="PF01728">
    <property type="entry name" value="FtsJ"/>
    <property type="match status" value="1"/>
</dbReference>
<dbReference type="Proteomes" id="UP000230447">
    <property type="component" value="Unassembled WGS sequence"/>
</dbReference>
<protein>
    <recommendedName>
        <fullName evidence="1">Ribosomal RNA methyltransferase FtsJ domain-containing protein</fullName>
    </recommendedName>
</protein>
<evidence type="ECO:0000259" key="1">
    <source>
        <dbReference type="Pfam" id="PF01728"/>
    </source>
</evidence>
<dbReference type="Gene3D" id="3.40.50.150">
    <property type="entry name" value="Vaccinia Virus protein VP39"/>
    <property type="match status" value="1"/>
</dbReference>
<proteinExistence type="predicted"/>
<accession>A0A2G9ZHC2</accession>
<organism evidence="2 3">
    <name type="scientific">bacterium (Candidatus Gribaldobacteria) CG23_combo_of_CG06-09_8_20_14_all_37_87_8</name>
    <dbReference type="NCBI Taxonomy" id="2014278"/>
    <lineage>
        <taxon>Bacteria</taxon>
        <taxon>Candidatus Gribaldobacteria</taxon>
    </lineage>
</organism>
<dbReference type="GO" id="GO:0032259">
    <property type="term" value="P:methylation"/>
    <property type="evidence" value="ECO:0007669"/>
    <property type="project" value="InterPro"/>
</dbReference>
<dbReference type="GO" id="GO:0008168">
    <property type="term" value="F:methyltransferase activity"/>
    <property type="evidence" value="ECO:0007669"/>
    <property type="project" value="InterPro"/>
</dbReference>
<evidence type="ECO:0000313" key="2">
    <source>
        <dbReference type="EMBL" id="PIP31980.1"/>
    </source>
</evidence>
<dbReference type="EMBL" id="PCSB01000014">
    <property type="protein sequence ID" value="PIP31980.1"/>
    <property type="molecule type" value="Genomic_DNA"/>
</dbReference>
<evidence type="ECO:0000313" key="3">
    <source>
        <dbReference type="Proteomes" id="UP000230447"/>
    </source>
</evidence>
<dbReference type="InterPro" id="IPR029063">
    <property type="entry name" value="SAM-dependent_MTases_sf"/>
</dbReference>